<organism evidence="2 3">
    <name type="scientific">Sedimentisphaera salicampi</name>
    <dbReference type="NCBI Taxonomy" id="1941349"/>
    <lineage>
        <taxon>Bacteria</taxon>
        <taxon>Pseudomonadati</taxon>
        <taxon>Planctomycetota</taxon>
        <taxon>Phycisphaerae</taxon>
        <taxon>Sedimentisphaerales</taxon>
        <taxon>Sedimentisphaeraceae</taxon>
        <taxon>Sedimentisphaera</taxon>
    </lineage>
</organism>
<dbReference type="RefSeq" id="WP_085756506.1">
    <property type="nucleotide sequence ID" value="NZ_CP021023.1"/>
</dbReference>
<dbReference type="KEGG" id="pbp:STSP1_02316"/>
<evidence type="ECO:0000313" key="3">
    <source>
        <dbReference type="Proteomes" id="UP000193334"/>
    </source>
</evidence>
<feature type="chain" id="PRO_5013071722" description="DUF4185 domain-containing protein" evidence="1">
    <location>
        <begin position="24"/>
        <end position="624"/>
    </location>
</feature>
<dbReference type="AlphaFoldDB" id="A0A1W6LQ39"/>
<dbReference type="EMBL" id="CP021023">
    <property type="protein sequence ID" value="ARN57890.1"/>
    <property type="molecule type" value="Genomic_DNA"/>
</dbReference>
<protein>
    <recommendedName>
        <fullName evidence="4">DUF4185 domain-containing protein</fullName>
    </recommendedName>
</protein>
<sequence precursor="true">MLDRTGVNLAFSVLLICSALTWAAPSCEPFIITVKDSAAGEPVPLAELETVNKISYLTDSRGRIAFLEPGLMEAGKVFFYVKAPQGYLDIKKDGFGCRGVSLTPSSGEQAELYLTPDPNYAESPEYSDLQLYRLKNDYVTSSAAYSPFEISVRDRATERGVPLVQLETEHGLTYHTDSAGRIAFYEPALMGKKVFFNIDSYGYESPNGGGKTLTPTPDGNAVIYLDRINTAERLYRITGGGIYRDSVLLGRDVPLENPLLSGKVLGQDTVAMAEYKGKYFWLWGDTDRPSYPLGNFKTSSAVSRLPGSGGLCPDEGINLDYFTNSSGFCKEMFPHPKGQVVWMNGLAGVEGKEGERLIASYGVIKGDAKGEKGIAVFNDSKEEFETLTTFEGNHNIELSGQAHRRNGYVYINCPYPSARIKAELEAFKNPQDYEAYTCLKTGTAFKGKKSQIERDENGRIVWGWKKNTSPLSDNQWQKLVDEGKASQSEAWNRLTDAGTGKKIELAFGSAGYNHHKDCWIMICNQKWGDSFLGEIWIAASEKPEGPWRKARKIVTHSAAGGLEDYTFYNASYHPEFNSGENIYFEGTYVTTYTGNRNPTPRYDYNQIMYRLNLSDPRLDEIWPQ</sequence>
<name>A0A1W6LQ39_9BACT</name>
<reference evidence="3" key="1">
    <citation type="submission" date="2017-04" db="EMBL/GenBank/DDBJ databases">
        <title>Comparative genomics and description of representatives of a novel lineage of planctomycetes thriving in anoxic sediments.</title>
        <authorList>
            <person name="Spring S."/>
            <person name="Bunk B."/>
            <person name="Sproer C."/>
        </authorList>
    </citation>
    <scope>NUCLEOTIDE SEQUENCE [LARGE SCALE GENOMIC DNA]</scope>
    <source>
        <strain evidence="3">ST-PulAB-D4</strain>
    </source>
</reference>
<proteinExistence type="predicted"/>
<keyword evidence="3" id="KW-1185">Reference proteome</keyword>
<dbReference type="STRING" id="1941349.STSP1_02316"/>
<dbReference type="Proteomes" id="UP000193334">
    <property type="component" value="Chromosome"/>
</dbReference>
<evidence type="ECO:0008006" key="4">
    <source>
        <dbReference type="Google" id="ProtNLM"/>
    </source>
</evidence>
<accession>A0A1W6LQ39</accession>
<evidence type="ECO:0000256" key="1">
    <source>
        <dbReference type="SAM" id="SignalP"/>
    </source>
</evidence>
<gene>
    <name evidence="2" type="ORF">STSP1_02316</name>
</gene>
<keyword evidence="1" id="KW-0732">Signal</keyword>
<feature type="signal peptide" evidence="1">
    <location>
        <begin position="1"/>
        <end position="23"/>
    </location>
</feature>
<evidence type="ECO:0000313" key="2">
    <source>
        <dbReference type="EMBL" id="ARN57890.1"/>
    </source>
</evidence>